<feature type="region of interest" description="Disordered" evidence="1">
    <location>
        <begin position="532"/>
        <end position="659"/>
    </location>
</feature>
<keyword evidence="5" id="KW-1185">Reference proteome</keyword>
<dbReference type="InterPro" id="IPR041249">
    <property type="entry name" value="HEPN_DZIP3"/>
</dbReference>
<dbReference type="EMBL" id="CACVKT020010061">
    <property type="protein sequence ID" value="CAC5424760.1"/>
    <property type="molecule type" value="Genomic_DNA"/>
</dbReference>
<organism evidence="4 5">
    <name type="scientific">Mytilus coruscus</name>
    <name type="common">Sea mussel</name>
    <dbReference type="NCBI Taxonomy" id="42192"/>
    <lineage>
        <taxon>Eukaryota</taxon>
        <taxon>Metazoa</taxon>
        <taxon>Spiralia</taxon>
        <taxon>Lophotrochozoa</taxon>
        <taxon>Mollusca</taxon>
        <taxon>Bivalvia</taxon>
        <taxon>Autobranchia</taxon>
        <taxon>Pteriomorphia</taxon>
        <taxon>Mytilida</taxon>
        <taxon>Mytiloidea</taxon>
        <taxon>Mytilidae</taxon>
        <taxon>Mytilinae</taxon>
        <taxon>Mytilus</taxon>
    </lineage>
</organism>
<evidence type="ECO:0000256" key="1">
    <source>
        <dbReference type="SAM" id="MobiDB-lite"/>
    </source>
</evidence>
<feature type="compositionally biased region" description="Polar residues" evidence="1">
    <location>
        <begin position="674"/>
        <end position="770"/>
    </location>
</feature>
<name>A0A6J8EW96_MYTCO</name>
<proteinExistence type="predicted"/>
<dbReference type="OrthoDB" id="6115582at2759"/>
<keyword evidence="2" id="KW-0472">Membrane</keyword>
<keyword evidence="2" id="KW-1133">Transmembrane helix</keyword>
<dbReference type="Proteomes" id="UP000507470">
    <property type="component" value="Unassembled WGS sequence"/>
</dbReference>
<feature type="domain" description="DZIP3-like HEPN" evidence="3">
    <location>
        <begin position="358"/>
        <end position="481"/>
    </location>
</feature>
<evidence type="ECO:0000259" key="3">
    <source>
        <dbReference type="Pfam" id="PF18738"/>
    </source>
</evidence>
<protein>
    <recommendedName>
        <fullName evidence="3">DZIP3-like HEPN domain-containing protein</fullName>
    </recommendedName>
</protein>
<gene>
    <name evidence="4" type="ORF">MCOR_56637</name>
</gene>
<evidence type="ECO:0000313" key="5">
    <source>
        <dbReference type="Proteomes" id="UP000507470"/>
    </source>
</evidence>
<reference evidence="4 5" key="1">
    <citation type="submission" date="2020-06" db="EMBL/GenBank/DDBJ databases">
        <authorList>
            <person name="Li R."/>
            <person name="Bekaert M."/>
        </authorList>
    </citation>
    <scope>NUCLEOTIDE SEQUENCE [LARGE SCALE GENOMIC DNA]</scope>
    <source>
        <strain evidence="5">wild</strain>
    </source>
</reference>
<feature type="transmembrane region" description="Helical" evidence="2">
    <location>
        <begin position="18"/>
        <end position="36"/>
    </location>
</feature>
<dbReference type="Pfam" id="PF18738">
    <property type="entry name" value="HEPN_DZIP3"/>
    <property type="match status" value="1"/>
</dbReference>
<feature type="transmembrane region" description="Helical" evidence="2">
    <location>
        <begin position="242"/>
        <end position="264"/>
    </location>
</feature>
<feature type="compositionally biased region" description="Polar residues" evidence="1">
    <location>
        <begin position="541"/>
        <end position="618"/>
    </location>
</feature>
<dbReference type="AlphaFoldDB" id="A0A6J8EW96"/>
<keyword evidence="2" id="KW-0812">Transmembrane</keyword>
<sequence length="930" mass="104584">MNTDIFANDEFTIDMNDAIPVFAFVLILLVFQIAYVESYSLKCPSQANWNIRAKLKCNSTLKYFCLYNNIEEKYVEGCEGPDWDRKGSKRIFSVYFTRGECIPKRYQPFKFKTNESMSDCIFAKSLCSEEGQIVYEDGSTKDDTTCRCDYTRNYSFIKTPRHFCFCIPTEEDCSCYIQSCPVNLTLTTDYACTSNSYKEKPKCMETTRHSKTKDEKTQVTMGKDNLWLNNISAETRRNNTPAVFIVICLCLICICGFTISSKWLRENLQPLKRCFGIGLTDLDHTGVRTTESVLLNNKTVYESSEDDNDSFKSSKEIADVEVDTSLRLDEANYLRIIHLLFRVACPVVRMTFNYEIQPNQLRKTLDKKKALMNKKYRKREKKINDFQWNLLYGSVKGKVISSDGFDIRLMIDLLGTLANIEFGDLYPVQSDKSINAMLSRIKFIRNEATQSFNGKLSEEQFNKYWDDIAQIFKNMTETQWSSDDDWEEIMTAIELDVTGADQPEEAVSIDNTNSVNLTEQTVSTKVKFNQKTDVSVKPDNESTSQKADVTVNPDNELTSQLTDVTVNPDTESTSQKTDVNVNPDTESASQQADVTVNPDTESTSQKTDVNVNPVTESTSEQDDVTFNPDNESTSQQADVTFNPDTESTSEQADVTVNPYPESTTEQADVAFNPDTESTSQQADVTVNPDTESTSQQADVTVNPDTVSTSQQADVTFNPDTESTSQKTDVTVNPDTESTSQQTDVTVNPYTESTSQQADVTFNPDIESTGQHADVKFNPDTETTSQKADVAVNPDTESTSQQADVAADTFNPEYDPRSKETVVTNELLHQDDSIIQVIHKIITINPNDNSTTRQVDITDFTVEHNNTFTTGLADVNNITDQPDDQSTNEKLDATNIRVNPNDDHTSQYADVSYVKCNHVEGSLQQANITNG</sequence>
<evidence type="ECO:0000313" key="4">
    <source>
        <dbReference type="EMBL" id="CAC5424760.1"/>
    </source>
</evidence>
<feature type="region of interest" description="Disordered" evidence="1">
    <location>
        <begin position="674"/>
        <end position="801"/>
    </location>
</feature>
<accession>A0A6J8EW96</accession>
<feature type="compositionally biased region" description="Polar residues" evidence="1">
    <location>
        <begin position="627"/>
        <end position="659"/>
    </location>
</feature>
<evidence type="ECO:0000256" key="2">
    <source>
        <dbReference type="SAM" id="Phobius"/>
    </source>
</evidence>